<dbReference type="Gene3D" id="3.20.20.150">
    <property type="entry name" value="Divalent-metal-dependent TIM barrel enzymes"/>
    <property type="match status" value="1"/>
</dbReference>
<dbReference type="InterPro" id="IPR036237">
    <property type="entry name" value="Xyl_isomerase-like_sf"/>
</dbReference>
<name>A0A650F4U9_9FIRM</name>
<dbReference type="PANTHER" id="PTHR12110:SF53">
    <property type="entry name" value="BLR5974 PROTEIN"/>
    <property type="match status" value="1"/>
</dbReference>
<dbReference type="InterPro" id="IPR013022">
    <property type="entry name" value="Xyl_isomerase-like_TIM-brl"/>
</dbReference>
<dbReference type="SUPFAM" id="SSF51658">
    <property type="entry name" value="Xylose isomerase-like"/>
    <property type="match status" value="1"/>
</dbReference>
<dbReference type="AlphaFoldDB" id="A0A650F4U9"/>
<organism evidence="2">
    <name type="scientific">uncultured Bacillota bacterium</name>
    <dbReference type="NCBI Taxonomy" id="344338"/>
    <lineage>
        <taxon>Bacteria</taxon>
        <taxon>Bacillati</taxon>
        <taxon>Bacillota</taxon>
        <taxon>environmental samples</taxon>
    </lineage>
</organism>
<gene>
    <name evidence="2" type="ORF">Firmicute1046_2410</name>
</gene>
<dbReference type="EMBL" id="MN577573">
    <property type="protein sequence ID" value="QGT51165.1"/>
    <property type="molecule type" value="Genomic_DNA"/>
</dbReference>
<evidence type="ECO:0000259" key="1">
    <source>
        <dbReference type="Pfam" id="PF01261"/>
    </source>
</evidence>
<proteinExistence type="predicted"/>
<keyword evidence="2" id="KW-0540">Nuclease</keyword>
<accession>A0A650F4U9</accession>
<dbReference type="GO" id="GO:0004519">
    <property type="term" value="F:endonuclease activity"/>
    <property type="evidence" value="ECO:0007669"/>
    <property type="project" value="UniProtKB-KW"/>
</dbReference>
<keyword evidence="2" id="KW-0378">Hydrolase</keyword>
<sequence>MISFGFRGHDFPDNEIGALARRCHELEVTHLQLALRKSFPDLIRDGVFSPGLARHLKIELDRCGVAVSVLGCYINPIHPDEQERQREVSRFCEMLWFAKYMGADMVGTETGSLGKTPADNRTEAVYQTFTESMRQIVSCAEKLGVMVGVEGVTQHTLYSPKMVKKFLDEIGSPNVSVIFDAVNLIDTENAARQEEMMDEAFELFGDRISVIHLKDYTVRDGVKQRAEVGEGDFNFRHLFAWCKKNKPYIHAVVEEIPPEQVQQTRRFLQECYDNA</sequence>
<keyword evidence="2" id="KW-0255">Endonuclease</keyword>
<dbReference type="Pfam" id="PF01261">
    <property type="entry name" value="AP_endonuc_2"/>
    <property type="match status" value="1"/>
</dbReference>
<reference evidence="2" key="1">
    <citation type="journal article" date="2020" name="J. ISSAAS">
        <title>Lactobacilli and other gastrointestinal microbiota of Peromyscus leucopus, reservoir host for agents of Lyme disease and other zoonoses in North America.</title>
        <authorList>
            <person name="Milovic A."/>
            <person name="Bassam K."/>
            <person name="Shao H."/>
            <person name="Chatzistamou I."/>
            <person name="Tufts D.M."/>
            <person name="Diuk-Wasser M."/>
            <person name="Barbour A.G."/>
        </authorList>
    </citation>
    <scope>NUCLEOTIDE SEQUENCE</scope>
    <source>
        <strain evidence="2">LL40</strain>
    </source>
</reference>
<dbReference type="PANTHER" id="PTHR12110">
    <property type="entry name" value="HYDROXYPYRUVATE ISOMERASE"/>
    <property type="match status" value="1"/>
</dbReference>
<feature type="domain" description="Xylose isomerase-like TIM barrel" evidence="1">
    <location>
        <begin position="22"/>
        <end position="271"/>
    </location>
</feature>
<protein>
    <submittedName>
        <fullName evidence="2">AP endonuclease</fullName>
    </submittedName>
</protein>
<evidence type="ECO:0000313" key="2">
    <source>
        <dbReference type="EMBL" id="QGT51165.1"/>
    </source>
</evidence>
<dbReference type="InterPro" id="IPR050312">
    <property type="entry name" value="IolE/XylAMocC-like"/>
</dbReference>